<feature type="domain" description="Peptidase A1" evidence="2">
    <location>
        <begin position="1"/>
        <end position="114"/>
    </location>
</feature>
<reference evidence="3 4" key="1">
    <citation type="submission" date="2024-01" db="EMBL/GenBank/DDBJ databases">
        <title>The complete chloroplast genome sequence of Lithospermum erythrorhizon: insights into the phylogenetic relationship among Boraginaceae species and the maternal lineages of purple gromwells.</title>
        <authorList>
            <person name="Okada T."/>
            <person name="Watanabe K."/>
        </authorList>
    </citation>
    <scope>NUCLEOTIDE SEQUENCE [LARGE SCALE GENOMIC DNA]</scope>
</reference>
<dbReference type="GO" id="GO:0006508">
    <property type="term" value="P:proteolysis"/>
    <property type="evidence" value="ECO:0007669"/>
    <property type="project" value="UniProtKB-KW"/>
</dbReference>
<accession>A0AAV3PE54</accession>
<dbReference type="InterPro" id="IPR033121">
    <property type="entry name" value="PEPTIDASE_A1"/>
</dbReference>
<dbReference type="Pfam" id="PF14541">
    <property type="entry name" value="TAXi_C"/>
    <property type="match status" value="1"/>
</dbReference>
<dbReference type="EMBL" id="BAABME010017404">
    <property type="protein sequence ID" value="GAA0149944.1"/>
    <property type="molecule type" value="Genomic_DNA"/>
</dbReference>
<keyword evidence="3" id="KW-0645">Protease</keyword>
<dbReference type="PANTHER" id="PTHR13683">
    <property type="entry name" value="ASPARTYL PROTEASES"/>
    <property type="match status" value="1"/>
</dbReference>
<organism evidence="3 4">
    <name type="scientific">Lithospermum erythrorhizon</name>
    <name type="common">Purple gromwell</name>
    <name type="synonym">Lithospermum officinale var. erythrorhizon</name>
    <dbReference type="NCBI Taxonomy" id="34254"/>
    <lineage>
        <taxon>Eukaryota</taxon>
        <taxon>Viridiplantae</taxon>
        <taxon>Streptophyta</taxon>
        <taxon>Embryophyta</taxon>
        <taxon>Tracheophyta</taxon>
        <taxon>Spermatophyta</taxon>
        <taxon>Magnoliopsida</taxon>
        <taxon>eudicotyledons</taxon>
        <taxon>Gunneridae</taxon>
        <taxon>Pentapetalae</taxon>
        <taxon>asterids</taxon>
        <taxon>lamiids</taxon>
        <taxon>Boraginales</taxon>
        <taxon>Boraginaceae</taxon>
        <taxon>Boraginoideae</taxon>
        <taxon>Lithospermeae</taxon>
        <taxon>Lithospermum</taxon>
    </lineage>
</organism>
<dbReference type="PROSITE" id="PS51767">
    <property type="entry name" value="PEPTIDASE_A1"/>
    <property type="match status" value="1"/>
</dbReference>
<dbReference type="AlphaFoldDB" id="A0AAV3PE54"/>
<dbReference type="GO" id="GO:0004190">
    <property type="term" value="F:aspartic-type endopeptidase activity"/>
    <property type="evidence" value="ECO:0007669"/>
    <property type="project" value="InterPro"/>
</dbReference>
<evidence type="ECO:0000259" key="2">
    <source>
        <dbReference type="PROSITE" id="PS51767"/>
    </source>
</evidence>
<comment type="similarity">
    <text evidence="1">Belongs to the peptidase A1 family.</text>
</comment>
<dbReference type="InterPro" id="IPR032799">
    <property type="entry name" value="TAXi_C"/>
</dbReference>
<dbReference type="PANTHER" id="PTHR13683:SF817">
    <property type="entry name" value="OS07G0592200 PROTEIN"/>
    <property type="match status" value="1"/>
</dbReference>
<evidence type="ECO:0000256" key="1">
    <source>
        <dbReference type="ARBA" id="ARBA00007447"/>
    </source>
</evidence>
<sequence length="196" mass="21845">MRYPLQFDRMMKELHSLKLIRGQNNNDRDICFSGAGSEMSDLSKSFPAVDMVFSNGQKLTLSPENYLFRHSKEHGTYCLGIFQNGKDSTTLLGGIVVRNTLVTYDREHKKIGFWKTNCSELWQRLQLPGIAPPMHGGSVKPNSTADISPSLAPSGPTKININGIVIFSYNIIIPKLMAILLFGRGDTNDRSHSLNS</sequence>
<dbReference type="SUPFAM" id="SSF50630">
    <property type="entry name" value="Acid proteases"/>
    <property type="match status" value="1"/>
</dbReference>
<dbReference type="InterPro" id="IPR001461">
    <property type="entry name" value="Aspartic_peptidase_A1"/>
</dbReference>
<keyword evidence="3" id="KW-0378">Hydrolase</keyword>
<evidence type="ECO:0000313" key="4">
    <source>
        <dbReference type="Proteomes" id="UP001454036"/>
    </source>
</evidence>
<protein>
    <submittedName>
        <fullName evidence="3">Aspartic protease</fullName>
    </submittedName>
</protein>
<comment type="caution">
    <text evidence="3">The sequence shown here is derived from an EMBL/GenBank/DDBJ whole genome shotgun (WGS) entry which is preliminary data.</text>
</comment>
<dbReference type="InterPro" id="IPR021109">
    <property type="entry name" value="Peptidase_aspartic_dom_sf"/>
</dbReference>
<gene>
    <name evidence="3" type="ORF">LIER_37029</name>
</gene>
<keyword evidence="4" id="KW-1185">Reference proteome</keyword>
<dbReference type="Proteomes" id="UP001454036">
    <property type="component" value="Unassembled WGS sequence"/>
</dbReference>
<proteinExistence type="inferred from homology"/>
<dbReference type="Gene3D" id="2.40.70.10">
    <property type="entry name" value="Acid Proteases"/>
    <property type="match status" value="1"/>
</dbReference>
<evidence type="ECO:0000313" key="3">
    <source>
        <dbReference type="EMBL" id="GAA0149944.1"/>
    </source>
</evidence>
<name>A0AAV3PE54_LITER</name>